<sequence length="153" mass="16823">MHITHNTGSSYTQHQYTVTEPHNQHSDTQLLIAKEILTLKTSRTFPISASSRDNVLADPSSEPPHGGLSGVLGLETLKAFSHHPPSKLYRAHPSHKTISYWVKLNDALSGWSAGLGDPGSGSSLMITNLAFLTYMHNDARLILNGWMQLMSFT</sequence>
<dbReference type="Proteomes" id="UP000324222">
    <property type="component" value="Unassembled WGS sequence"/>
</dbReference>
<keyword evidence="2" id="KW-1185">Reference proteome</keyword>
<name>A0A5B7E4Q8_PORTR</name>
<comment type="caution">
    <text evidence="1">The sequence shown here is derived from an EMBL/GenBank/DDBJ whole genome shotgun (WGS) entry which is preliminary data.</text>
</comment>
<proteinExistence type="predicted"/>
<evidence type="ECO:0000313" key="1">
    <source>
        <dbReference type="EMBL" id="MPC27744.1"/>
    </source>
</evidence>
<dbReference type="EMBL" id="VSRR010001796">
    <property type="protein sequence ID" value="MPC27744.1"/>
    <property type="molecule type" value="Genomic_DNA"/>
</dbReference>
<protein>
    <submittedName>
        <fullName evidence="1">Uncharacterized protein</fullName>
    </submittedName>
</protein>
<dbReference type="AlphaFoldDB" id="A0A5B7E4Q8"/>
<organism evidence="1 2">
    <name type="scientific">Portunus trituberculatus</name>
    <name type="common">Swimming crab</name>
    <name type="synonym">Neptunus trituberculatus</name>
    <dbReference type="NCBI Taxonomy" id="210409"/>
    <lineage>
        <taxon>Eukaryota</taxon>
        <taxon>Metazoa</taxon>
        <taxon>Ecdysozoa</taxon>
        <taxon>Arthropoda</taxon>
        <taxon>Crustacea</taxon>
        <taxon>Multicrustacea</taxon>
        <taxon>Malacostraca</taxon>
        <taxon>Eumalacostraca</taxon>
        <taxon>Eucarida</taxon>
        <taxon>Decapoda</taxon>
        <taxon>Pleocyemata</taxon>
        <taxon>Brachyura</taxon>
        <taxon>Eubrachyura</taxon>
        <taxon>Portunoidea</taxon>
        <taxon>Portunidae</taxon>
        <taxon>Portuninae</taxon>
        <taxon>Portunus</taxon>
    </lineage>
</organism>
<accession>A0A5B7E4Q8</accession>
<gene>
    <name evidence="1" type="ORF">E2C01_020923</name>
</gene>
<reference evidence="1 2" key="1">
    <citation type="submission" date="2019-05" db="EMBL/GenBank/DDBJ databases">
        <title>Another draft genome of Portunus trituberculatus and its Hox gene families provides insights of decapod evolution.</title>
        <authorList>
            <person name="Jeong J.-H."/>
            <person name="Song I."/>
            <person name="Kim S."/>
            <person name="Choi T."/>
            <person name="Kim D."/>
            <person name="Ryu S."/>
            <person name="Kim W."/>
        </authorList>
    </citation>
    <scope>NUCLEOTIDE SEQUENCE [LARGE SCALE GENOMIC DNA]</scope>
    <source>
        <tissue evidence="1">Muscle</tissue>
    </source>
</reference>
<evidence type="ECO:0000313" key="2">
    <source>
        <dbReference type="Proteomes" id="UP000324222"/>
    </source>
</evidence>